<accession>A0A0L1MP60</accession>
<reference evidence="1 2" key="1">
    <citation type="submission" date="2015-06" db="EMBL/GenBank/DDBJ databases">
        <authorList>
            <person name="Hoefler B.C."/>
            <person name="Straight P.D."/>
        </authorList>
    </citation>
    <scope>NUCLEOTIDE SEQUENCE [LARGE SCALE GENOMIC DNA]</scope>
    <source>
        <strain evidence="1 2">Riq4</strain>
    </source>
</reference>
<proteinExistence type="predicted"/>
<evidence type="ECO:0000313" key="1">
    <source>
        <dbReference type="EMBL" id="KNH30275.1"/>
    </source>
</evidence>
<protein>
    <submittedName>
        <fullName evidence="1">Uncharacterized protein</fullName>
    </submittedName>
</protein>
<dbReference type="OrthoDB" id="9855195at2"/>
<evidence type="ECO:0000313" key="2">
    <source>
        <dbReference type="Proteomes" id="UP000036955"/>
    </source>
</evidence>
<organism evidence="1 2">
    <name type="scientific">Pseudomonas syringae</name>
    <dbReference type="NCBI Taxonomy" id="317"/>
    <lineage>
        <taxon>Bacteria</taxon>
        <taxon>Pseudomonadati</taxon>
        <taxon>Pseudomonadota</taxon>
        <taxon>Gammaproteobacteria</taxon>
        <taxon>Pseudomonadales</taxon>
        <taxon>Pseudomonadaceae</taxon>
        <taxon>Pseudomonas</taxon>
    </lineage>
</organism>
<dbReference type="AlphaFoldDB" id="A0A0L1MP60"/>
<dbReference type="EMBL" id="LFQK01000001">
    <property type="protein sequence ID" value="KNH30275.1"/>
    <property type="molecule type" value="Genomic_DNA"/>
</dbReference>
<dbReference type="Proteomes" id="UP000036955">
    <property type="component" value="Unassembled WGS sequence"/>
</dbReference>
<name>A0A0L1MP60_PSESX</name>
<gene>
    <name evidence="1" type="ORF">ACS77_00200</name>
</gene>
<sequence>MLRFIVKVLKINFNVIWLGGVFLFGSNAEANDMQFSEPQKNIENSGQVFSGIGFSDPEYIFSDFVYGLERSVISVRPNTGYYLQSNNSEDEKGFFAFELNAQDFLVWVPLIALIATNMVSIRNLREASKAAIKKELVVDSLKHFKSQLSEFYDPLNALVSTNYDMFESLGPKTFPRDPYKGEEAADLWTEIVNDVILPNNESIIEIIKTKSHLIDSTDSLQYYFYYVKHAQSYMLFRKQANSLHEKFPYPKNLLGNIDKVRGVVLNKLRNREEELRA</sequence>
<dbReference type="PATRIC" id="fig|317.197.peg.39"/>
<comment type="caution">
    <text evidence="1">The sequence shown here is derived from an EMBL/GenBank/DDBJ whole genome shotgun (WGS) entry which is preliminary data.</text>
</comment>